<feature type="domain" description="HTH cro/C1-type" evidence="4">
    <location>
        <begin position="35"/>
        <end position="79"/>
    </location>
</feature>
<dbReference type="InterPro" id="IPR052359">
    <property type="entry name" value="HTH-type_reg/antitoxin"/>
</dbReference>
<name>A0ABQ2MYL9_9ACTN</name>
<dbReference type="PANTHER" id="PTHR36511">
    <property type="entry name" value="MERR FAMILY BACTERIAL REGULATORY PROTEIN"/>
    <property type="match status" value="1"/>
</dbReference>
<keyword evidence="3" id="KW-0804">Transcription</keyword>
<dbReference type="SMART" id="SM00530">
    <property type="entry name" value="HTH_XRE"/>
    <property type="match status" value="1"/>
</dbReference>
<evidence type="ECO:0000313" key="6">
    <source>
        <dbReference type="Proteomes" id="UP000656881"/>
    </source>
</evidence>
<sequence length="90" mass="9653">MKQQDLSASVDSLLARSASLPAPAERARLRRAGSLTQAEVAEALGVHRVQVARWETGRAEPRAPHKQAYARLLKGLSARYPAPEADPVAG</sequence>
<evidence type="ECO:0000256" key="1">
    <source>
        <dbReference type="ARBA" id="ARBA00023015"/>
    </source>
</evidence>
<dbReference type="EMBL" id="BMNG01000033">
    <property type="protein sequence ID" value="GGO60083.1"/>
    <property type="molecule type" value="Genomic_DNA"/>
</dbReference>
<protein>
    <recommendedName>
        <fullName evidence="4">HTH cro/C1-type domain-containing protein</fullName>
    </recommendedName>
</protein>
<dbReference type="RefSeq" id="WP_189177852.1">
    <property type="nucleotide sequence ID" value="NZ_BMNG01000033.1"/>
</dbReference>
<keyword evidence="1" id="KW-0805">Transcription regulation</keyword>
<dbReference type="CDD" id="cd00093">
    <property type="entry name" value="HTH_XRE"/>
    <property type="match status" value="1"/>
</dbReference>
<dbReference type="SUPFAM" id="SSF47413">
    <property type="entry name" value="lambda repressor-like DNA-binding domains"/>
    <property type="match status" value="1"/>
</dbReference>
<proteinExistence type="predicted"/>
<dbReference type="InterPro" id="IPR001387">
    <property type="entry name" value="Cro/C1-type_HTH"/>
</dbReference>
<organism evidence="5 6">
    <name type="scientific">Streptomyces lasiicapitis</name>
    <dbReference type="NCBI Taxonomy" id="1923961"/>
    <lineage>
        <taxon>Bacteria</taxon>
        <taxon>Bacillati</taxon>
        <taxon>Actinomycetota</taxon>
        <taxon>Actinomycetes</taxon>
        <taxon>Kitasatosporales</taxon>
        <taxon>Streptomycetaceae</taxon>
        <taxon>Streptomyces</taxon>
    </lineage>
</organism>
<dbReference type="PANTHER" id="PTHR36511:SF3">
    <property type="entry name" value="ANTITOXIN HIGA-2"/>
    <property type="match status" value="1"/>
</dbReference>
<evidence type="ECO:0000256" key="2">
    <source>
        <dbReference type="ARBA" id="ARBA00023125"/>
    </source>
</evidence>
<reference evidence="6" key="1">
    <citation type="journal article" date="2019" name="Int. J. Syst. Evol. Microbiol.">
        <title>The Global Catalogue of Microorganisms (GCM) 10K type strain sequencing project: providing services to taxonomists for standard genome sequencing and annotation.</title>
        <authorList>
            <consortium name="The Broad Institute Genomics Platform"/>
            <consortium name="The Broad Institute Genome Sequencing Center for Infectious Disease"/>
            <person name="Wu L."/>
            <person name="Ma J."/>
        </authorList>
    </citation>
    <scope>NUCLEOTIDE SEQUENCE [LARGE SCALE GENOMIC DNA]</scope>
    <source>
        <strain evidence="6">CGMCC 4.7349</strain>
    </source>
</reference>
<evidence type="ECO:0000256" key="3">
    <source>
        <dbReference type="ARBA" id="ARBA00023163"/>
    </source>
</evidence>
<keyword evidence="2" id="KW-0238">DNA-binding</keyword>
<accession>A0ABQ2MYL9</accession>
<dbReference type="InterPro" id="IPR010982">
    <property type="entry name" value="Lambda_DNA-bd_dom_sf"/>
</dbReference>
<dbReference type="Pfam" id="PF01381">
    <property type="entry name" value="HTH_3"/>
    <property type="match status" value="1"/>
</dbReference>
<evidence type="ECO:0000259" key="4">
    <source>
        <dbReference type="PROSITE" id="PS50943"/>
    </source>
</evidence>
<dbReference type="PROSITE" id="PS50943">
    <property type="entry name" value="HTH_CROC1"/>
    <property type="match status" value="1"/>
</dbReference>
<dbReference type="Proteomes" id="UP000656881">
    <property type="component" value="Unassembled WGS sequence"/>
</dbReference>
<evidence type="ECO:0000313" key="5">
    <source>
        <dbReference type="EMBL" id="GGO60083.1"/>
    </source>
</evidence>
<gene>
    <name evidence="5" type="ORF">GCM10012286_83160</name>
</gene>
<keyword evidence="6" id="KW-1185">Reference proteome</keyword>
<dbReference type="Gene3D" id="1.10.260.40">
    <property type="entry name" value="lambda repressor-like DNA-binding domains"/>
    <property type="match status" value="1"/>
</dbReference>
<comment type="caution">
    <text evidence="5">The sequence shown here is derived from an EMBL/GenBank/DDBJ whole genome shotgun (WGS) entry which is preliminary data.</text>
</comment>